<dbReference type="Proteomes" id="UP000245293">
    <property type="component" value="Unassembled WGS sequence"/>
</dbReference>
<evidence type="ECO:0000256" key="1">
    <source>
        <dbReference type="PROSITE-ProRule" id="PRU00182"/>
    </source>
</evidence>
<protein>
    <submittedName>
        <fullName evidence="4">RNA-binding protein S4</fullName>
    </submittedName>
</protein>
<evidence type="ECO:0000313" key="4">
    <source>
        <dbReference type="EMBL" id="PWG17183.1"/>
    </source>
</evidence>
<dbReference type="CDD" id="cd00165">
    <property type="entry name" value="S4"/>
    <property type="match status" value="1"/>
</dbReference>
<gene>
    <name evidence="4" type="ORF">DFK10_07270</name>
</gene>
<dbReference type="PROSITE" id="PS50889">
    <property type="entry name" value="S4"/>
    <property type="match status" value="1"/>
</dbReference>
<dbReference type="InterPro" id="IPR002942">
    <property type="entry name" value="S4_RNA-bd"/>
</dbReference>
<keyword evidence="1" id="KW-0694">RNA-binding</keyword>
<dbReference type="OrthoDB" id="9797176at2"/>
<dbReference type="AlphaFoldDB" id="A0A2V1P3V4"/>
<keyword evidence="5" id="KW-1185">Reference proteome</keyword>
<dbReference type="SMART" id="SM00363">
    <property type="entry name" value="S4"/>
    <property type="match status" value="1"/>
</dbReference>
<dbReference type="GO" id="GO:0003723">
    <property type="term" value="F:RNA binding"/>
    <property type="evidence" value="ECO:0007669"/>
    <property type="project" value="UniProtKB-KW"/>
</dbReference>
<name>A0A2V1P3V4_9RHOB</name>
<evidence type="ECO:0000256" key="2">
    <source>
        <dbReference type="SAM" id="MobiDB-lite"/>
    </source>
</evidence>
<sequence length="123" mass="13678">MSPANTIRLDKWLWQARFFKTRSLAARVVQSGKVRVDGTPVSKPARAVGPGIVLTFPQADRVRVVRIVALGERRGPAPEAQGLYEDLTPAEEKSPKTPRFDGKGRPSRRDRENRAAFLRDIGS</sequence>
<evidence type="ECO:0000259" key="3">
    <source>
        <dbReference type="SMART" id="SM00363"/>
    </source>
</evidence>
<dbReference type="SUPFAM" id="SSF55174">
    <property type="entry name" value="Alpha-L RNA-binding motif"/>
    <property type="match status" value="1"/>
</dbReference>
<feature type="compositionally biased region" description="Basic and acidic residues" evidence="2">
    <location>
        <begin position="90"/>
        <end position="114"/>
    </location>
</feature>
<reference evidence="5" key="1">
    <citation type="submission" date="2018-05" db="EMBL/GenBank/DDBJ databases">
        <authorList>
            <person name="Du Z."/>
            <person name="Wang X."/>
        </authorList>
    </citation>
    <scope>NUCLEOTIDE SEQUENCE [LARGE SCALE GENOMIC DNA]</scope>
    <source>
        <strain evidence="5">WDS4C29</strain>
    </source>
</reference>
<feature type="region of interest" description="Disordered" evidence="2">
    <location>
        <begin position="77"/>
        <end position="123"/>
    </location>
</feature>
<organism evidence="4 5">
    <name type="scientific">Salibaculum griseiflavum</name>
    <dbReference type="NCBI Taxonomy" id="1914409"/>
    <lineage>
        <taxon>Bacteria</taxon>
        <taxon>Pseudomonadati</taxon>
        <taxon>Pseudomonadota</taxon>
        <taxon>Alphaproteobacteria</taxon>
        <taxon>Rhodobacterales</taxon>
        <taxon>Roseobacteraceae</taxon>
        <taxon>Salibaculum</taxon>
    </lineage>
</organism>
<evidence type="ECO:0000313" key="5">
    <source>
        <dbReference type="Proteomes" id="UP000245293"/>
    </source>
</evidence>
<proteinExistence type="predicted"/>
<dbReference type="Pfam" id="PF01479">
    <property type="entry name" value="S4"/>
    <property type="match status" value="1"/>
</dbReference>
<dbReference type="Gene3D" id="3.10.290.10">
    <property type="entry name" value="RNA-binding S4 domain"/>
    <property type="match status" value="1"/>
</dbReference>
<feature type="domain" description="RNA-binding S4" evidence="3">
    <location>
        <begin position="7"/>
        <end position="72"/>
    </location>
</feature>
<dbReference type="RefSeq" id="WP_109388132.1">
    <property type="nucleotide sequence ID" value="NZ_QETF01000006.1"/>
</dbReference>
<dbReference type="EMBL" id="QETF01000006">
    <property type="protein sequence ID" value="PWG17183.1"/>
    <property type="molecule type" value="Genomic_DNA"/>
</dbReference>
<accession>A0A2V1P3V4</accession>
<comment type="caution">
    <text evidence="4">The sequence shown here is derived from an EMBL/GenBank/DDBJ whole genome shotgun (WGS) entry which is preliminary data.</text>
</comment>
<dbReference type="InterPro" id="IPR036986">
    <property type="entry name" value="S4_RNA-bd_sf"/>
</dbReference>